<dbReference type="EMBL" id="ASPP01022439">
    <property type="protein sequence ID" value="ETO11468.1"/>
    <property type="molecule type" value="Genomic_DNA"/>
</dbReference>
<comment type="caution">
    <text evidence="2">The sequence shown here is derived from an EMBL/GenBank/DDBJ whole genome shotgun (WGS) entry which is preliminary data.</text>
</comment>
<reference evidence="2 3" key="1">
    <citation type="journal article" date="2013" name="Curr. Biol.">
        <title>The Genome of the Foraminiferan Reticulomyxa filosa.</title>
        <authorList>
            <person name="Glockner G."/>
            <person name="Hulsmann N."/>
            <person name="Schleicher M."/>
            <person name="Noegel A.A."/>
            <person name="Eichinger L."/>
            <person name="Gallinger C."/>
            <person name="Pawlowski J."/>
            <person name="Sierra R."/>
            <person name="Euteneuer U."/>
            <person name="Pillet L."/>
            <person name="Moustafa A."/>
            <person name="Platzer M."/>
            <person name="Groth M."/>
            <person name="Szafranski K."/>
            <person name="Schliwa M."/>
        </authorList>
    </citation>
    <scope>NUCLEOTIDE SEQUENCE [LARGE SCALE GENOMIC DNA]</scope>
</reference>
<feature type="compositionally biased region" description="Basic residues" evidence="1">
    <location>
        <begin position="38"/>
        <end position="86"/>
    </location>
</feature>
<accession>X6MBT3</accession>
<gene>
    <name evidence="2" type="ORF">RFI_25908</name>
</gene>
<organism evidence="2 3">
    <name type="scientific">Reticulomyxa filosa</name>
    <dbReference type="NCBI Taxonomy" id="46433"/>
    <lineage>
        <taxon>Eukaryota</taxon>
        <taxon>Sar</taxon>
        <taxon>Rhizaria</taxon>
        <taxon>Retaria</taxon>
        <taxon>Foraminifera</taxon>
        <taxon>Monothalamids</taxon>
        <taxon>Reticulomyxidae</taxon>
        <taxon>Reticulomyxa</taxon>
    </lineage>
</organism>
<name>X6MBT3_RETFI</name>
<feature type="compositionally biased region" description="Basic and acidic residues" evidence="1">
    <location>
        <begin position="27"/>
        <end position="37"/>
    </location>
</feature>
<keyword evidence="3" id="KW-1185">Reference proteome</keyword>
<feature type="region of interest" description="Disordered" evidence="1">
    <location>
        <begin position="17"/>
        <end position="95"/>
    </location>
</feature>
<protein>
    <submittedName>
        <fullName evidence="2">Uncharacterized protein</fullName>
    </submittedName>
</protein>
<dbReference type="Proteomes" id="UP000023152">
    <property type="component" value="Unassembled WGS sequence"/>
</dbReference>
<proteinExistence type="predicted"/>
<evidence type="ECO:0000313" key="2">
    <source>
        <dbReference type="EMBL" id="ETO11468.1"/>
    </source>
</evidence>
<evidence type="ECO:0000313" key="3">
    <source>
        <dbReference type="Proteomes" id="UP000023152"/>
    </source>
</evidence>
<sequence length="157" mass="18603">MIVFIVFNDKKKDLKMEKRDGKRKNNGKCELEKNEKKFKMKKKYVNEKKKTKKRAKKKSKKKDQKKKKKKTKKRAKKRQKKIKKDGKKIEEIRKKKGRLEVARRRGCNDSVGEVCKPKNKKDFIVVEIRANFIADQQSIAIELSVYVCVFATLDLLS</sequence>
<evidence type="ECO:0000256" key="1">
    <source>
        <dbReference type="SAM" id="MobiDB-lite"/>
    </source>
</evidence>
<dbReference type="AlphaFoldDB" id="X6MBT3"/>